<evidence type="ECO:0000313" key="1">
    <source>
        <dbReference type="EMBL" id="ARO15872.1"/>
    </source>
</evidence>
<geneLocation type="plasmid" evidence="1">
    <name>unnamed1</name>
</geneLocation>
<reference evidence="1 2" key="1">
    <citation type="submission" date="2017-02" db="EMBL/GenBank/DDBJ databases">
        <title>Ketogulonicigenium robustum SPU B003 Genome sequencing and assembly.</title>
        <authorList>
            <person name="Li Y."/>
            <person name="Liu L."/>
            <person name="Wang C."/>
            <person name="Zhang M."/>
            <person name="Zhang T."/>
            <person name="Zhang Y."/>
        </authorList>
    </citation>
    <scope>NUCLEOTIDE SEQUENCE [LARGE SCALE GENOMIC DNA]</scope>
    <source>
        <strain evidence="1 2">SPU_B003</strain>
        <plasmid evidence="1 2">unnamed1</plasmid>
    </source>
</reference>
<gene>
    <name evidence="1" type="ORF">BVG79_p1000070</name>
</gene>
<keyword evidence="2" id="KW-1185">Reference proteome</keyword>
<keyword evidence="1" id="KW-0614">Plasmid</keyword>
<evidence type="ECO:0000313" key="2">
    <source>
        <dbReference type="Proteomes" id="UP000242447"/>
    </source>
</evidence>
<dbReference type="EMBL" id="CP019938">
    <property type="protein sequence ID" value="ARO15872.1"/>
    <property type="molecule type" value="Genomic_DNA"/>
</dbReference>
<dbReference type="Proteomes" id="UP000242447">
    <property type="component" value="Plasmid unnamed1"/>
</dbReference>
<protein>
    <submittedName>
        <fullName evidence="1">Glycosyltransferase protein</fullName>
    </submittedName>
</protein>
<sequence length="278" mass="29446">MLGPGRAHWQDLWPTTQIDPATGDVTWRGQALVRLVRPSQILPRGLPLITVVGSGPSLREQRIEAIAPHSAILCNGAALLAERVQPLAVVVEDERFVFRHHGMLSVLDKAIPLFLSAAALRAFADADAGAFAGRAVALIDNLQKPVGGLRRDLSGPAWQDIAVMRNDAGFSRDVDRGVVITGTVAFSALQLAIAARPARILLAGIDLSNDAAPRFYEGADKAPSGLTAGLTRILDGFILARAEAARQNIALDCASPVSALLQVGYSYSDTLESVPLPV</sequence>
<name>A0A1W6P2Y7_9RHOB</name>
<dbReference type="AlphaFoldDB" id="A0A1W6P2Y7"/>
<accession>A0A1W6P2Y7</accession>
<dbReference type="KEGG" id="kro:BVG79_p1000070"/>
<proteinExistence type="predicted"/>
<dbReference type="GO" id="GO:0016740">
    <property type="term" value="F:transferase activity"/>
    <property type="evidence" value="ECO:0007669"/>
    <property type="project" value="UniProtKB-KW"/>
</dbReference>
<keyword evidence="1" id="KW-0808">Transferase</keyword>
<organism evidence="1 2">
    <name type="scientific">Ketogulonicigenium robustum</name>
    <dbReference type="NCBI Taxonomy" id="92947"/>
    <lineage>
        <taxon>Bacteria</taxon>
        <taxon>Pseudomonadati</taxon>
        <taxon>Pseudomonadota</taxon>
        <taxon>Alphaproteobacteria</taxon>
        <taxon>Rhodobacterales</taxon>
        <taxon>Roseobacteraceae</taxon>
        <taxon>Ketogulonicigenium</taxon>
    </lineage>
</organism>